<keyword evidence="14" id="KW-1185">Reference proteome</keyword>
<dbReference type="NCBIfam" id="TIGR00892">
    <property type="entry name" value="2A0113"/>
    <property type="match status" value="1"/>
</dbReference>
<dbReference type="Ensembl" id="ENSBJAT00000006819.1">
    <property type="protein sequence ID" value="ENSBJAP00000006625.1"/>
    <property type="gene ID" value="ENSBJAG00000004725.1"/>
</dbReference>
<keyword evidence="3" id="KW-0813">Transport</keyword>
<evidence type="ECO:0000256" key="6">
    <source>
        <dbReference type="ARBA" id="ARBA00022847"/>
    </source>
</evidence>
<evidence type="ECO:0000313" key="13">
    <source>
        <dbReference type="Ensembl" id="ENSBJAP00000006625.1"/>
    </source>
</evidence>
<feature type="transmembrane region" description="Helical" evidence="11">
    <location>
        <begin position="174"/>
        <end position="195"/>
    </location>
</feature>
<feature type="transmembrane region" description="Helical" evidence="11">
    <location>
        <begin position="270"/>
        <end position="286"/>
    </location>
</feature>
<evidence type="ECO:0000256" key="9">
    <source>
        <dbReference type="ARBA" id="ARBA00034216"/>
    </source>
</evidence>
<dbReference type="SUPFAM" id="SSF103473">
    <property type="entry name" value="MFS general substrate transporter"/>
    <property type="match status" value="1"/>
</dbReference>
<dbReference type="GO" id="GO:0008028">
    <property type="term" value="F:monocarboxylic acid transmembrane transporter activity"/>
    <property type="evidence" value="ECO:0007669"/>
    <property type="project" value="InterPro"/>
</dbReference>
<name>A0A8C0ASM3_9AVES</name>
<organism evidence="13 14">
    <name type="scientific">Buteo japonicus</name>
    <dbReference type="NCBI Taxonomy" id="224669"/>
    <lineage>
        <taxon>Eukaryota</taxon>
        <taxon>Metazoa</taxon>
        <taxon>Chordata</taxon>
        <taxon>Craniata</taxon>
        <taxon>Vertebrata</taxon>
        <taxon>Euteleostomi</taxon>
        <taxon>Archelosauria</taxon>
        <taxon>Archosauria</taxon>
        <taxon>Dinosauria</taxon>
        <taxon>Saurischia</taxon>
        <taxon>Theropoda</taxon>
        <taxon>Coelurosauria</taxon>
        <taxon>Aves</taxon>
        <taxon>Neognathae</taxon>
        <taxon>Neoaves</taxon>
        <taxon>Telluraves</taxon>
        <taxon>Accipitrimorphae</taxon>
        <taxon>Accipitriformes</taxon>
        <taxon>Accipitridae</taxon>
        <taxon>Accipitrinae</taxon>
        <taxon>Buteo</taxon>
    </lineage>
</organism>
<dbReference type="Pfam" id="PF07690">
    <property type="entry name" value="MFS_1"/>
    <property type="match status" value="1"/>
</dbReference>
<protein>
    <recommendedName>
        <fullName evidence="12">Major facilitator superfamily (MFS) profile domain-containing protein</fullName>
    </recommendedName>
</protein>
<evidence type="ECO:0000256" key="8">
    <source>
        <dbReference type="ARBA" id="ARBA00023136"/>
    </source>
</evidence>
<keyword evidence="7 11" id="KW-1133">Transmembrane helix</keyword>
<evidence type="ECO:0000256" key="1">
    <source>
        <dbReference type="ARBA" id="ARBA00004554"/>
    </source>
</evidence>
<dbReference type="InterPro" id="IPR004743">
    <property type="entry name" value="MCT"/>
</dbReference>
<dbReference type="InterPro" id="IPR050327">
    <property type="entry name" value="Proton-linked_MCT"/>
</dbReference>
<reference evidence="13" key="2">
    <citation type="submission" date="2025-09" db="UniProtKB">
        <authorList>
            <consortium name="Ensembl"/>
        </authorList>
    </citation>
    <scope>IDENTIFICATION</scope>
</reference>
<evidence type="ECO:0000256" key="2">
    <source>
        <dbReference type="ARBA" id="ARBA00006727"/>
    </source>
</evidence>
<feature type="transmembrane region" description="Helical" evidence="11">
    <location>
        <begin position="148"/>
        <end position="168"/>
    </location>
</feature>
<comment type="catalytic activity">
    <reaction evidence="9">
        <text>4-methyl-2-oxopentanoate(out) + H(+)(out) = 4-methyl-2-oxopentanoate(in) + H(+)(in)</text>
        <dbReference type="Rhea" id="RHEA:71779"/>
        <dbReference type="ChEBI" id="CHEBI:15378"/>
        <dbReference type="ChEBI" id="CHEBI:17865"/>
    </reaction>
</comment>
<feature type="transmembrane region" description="Helical" evidence="11">
    <location>
        <begin position="17"/>
        <end position="36"/>
    </location>
</feature>
<dbReference type="PROSITE" id="PS50850">
    <property type="entry name" value="MFS"/>
    <property type="match status" value="1"/>
</dbReference>
<feature type="transmembrane region" description="Helical" evidence="11">
    <location>
        <begin position="88"/>
        <end position="110"/>
    </location>
</feature>
<reference evidence="13" key="1">
    <citation type="submission" date="2025-08" db="UniProtKB">
        <authorList>
            <consortium name="Ensembl"/>
        </authorList>
    </citation>
    <scope>IDENTIFICATION</scope>
</reference>
<feature type="transmembrane region" description="Helical" evidence="11">
    <location>
        <begin position="306"/>
        <end position="325"/>
    </location>
</feature>
<evidence type="ECO:0000256" key="10">
    <source>
        <dbReference type="ARBA" id="ARBA00034218"/>
    </source>
</evidence>
<dbReference type="GO" id="GO:0015293">
    <property type="term" value="F:symporter activity"/>
    <property type="evidence" value="ECO:0007669"/>
    <property type="project" value="UniProtKB-KW"/>
</dbReference>
<comment type="subcellular location">
    <subcellularLocation>
        <location evidence="1">Basolateral cell membrane</location>
        <topology evidence="1">Multi-pass membrane protein</topology>
    </subcellularLocation>
</comment>
<feature type="domain" description="Major facilitator superfamily (MFS) profile" evidence="12">
    <location>
        <begin position="19"/>
        <end position="423"/>
    </location>
</feature>
<comment type="similarity">
    <text evidence="2">Belongs to the major facilitator superfamily. Monocarboxylate porter (TC 2.A.1.13) family.</text>
</comment>
<feature type="transmembrane region" description="Helical" evidence="11">
    <location>
        <begin position="361"/>
        <end position="383"/>
    </location>
</feature>
<keyword evidence="4" id="KW-1003">Cell membrane</keyword>
<evidence type="ECO:0000256" key="5">
    <source>
        <dbReference type="ARBA" id="ARBA00022692"/>
    </source>
</evidence>
<dbReference type="PANTHER" id="PTHR11360:SF92">
    <property type="entry name" value="MAJOR FACILITATOR SUPERFAMILY (MFS) PROFILE DOMAIN-CONTAINING PROTEIN"/>
    <property type="match status" value="1"/>
</dbReference>
<feature type="transmembrane region" description="Helical" evidence="11">
    <location>
        <begin position="331"/>
        <end position="349"/>
    </location>
</feature>
<evidence type="ECO:0000256" key="4">
    <source>
        <dbReference type="ARBA" id="ARBA00022475"/>
    </source>
</evidence>
<dbReference type="InterPro" id="IPR020846">
    <property type="entry name" value="MFS_dom"/>
</dbReference>
<comment type="catalytic activity">
    <reaction evidence="10">
        <text>3-methyl-2-oxobutanoate(out) + H(+)(out) = 3-methyl-2-oxobutanoate(in) + H(+)(in)</text>
        <dbReference type="Rhea" id="RHEA:71783"/>
        <dbReference type="ChEBI" id="CHEBI:11851"/>
        <dbReference type="ChEBI" id="CHEBI:15378"/>
    </reaction>
</comment>
<dbReference type="AlphaFoldDB" id="A0A8C0ASM3"/>
<proteinExistence type="inferred from homology"/>
<evidence type="ECO:0000313" key="14">
    <source>
        <dbReference type="Proteomes" id="UP000694555"/>
    </source>
</evidence>
<dbReference type="PANTHER" id="PTHR11360">
    <property type="entry name" value="MONOCARBOXYLATE TRANSPORTER"/>
    <property type="match status" value="1"/>
</dbReference>
<keyword evidence="5 11" id="KW-0812">Transmembrane</keyword>
<keyword evidence="6" id="KW-0769">Symport</keyword>
<dbReference type="InterPro" id="IPR036259">
    <property type="entry name" value="MFS_trans_sf"/>
</dbReference>
<dbReference type="InterPro" id="IPR011701">
    <property type="entry name" value="MFS"/>
</dbReference>
<feature type="transmembrane region" description="Helical" evidence="11">
    <location>
        <begin position="237"/>
        <end position="258"/>
    </location>
</feature>
<dbReference type="Proteomes" id="UP000694555">
    <property type="component" value="Unplaced"/>
</dbReference>
<evidence type="ECO:0000259" key="12">
    <source>
        <dbReference type="PROSITE" id="PS50850"/>
    </source>
</evidence>
<evidence type="ECO:0000256" key="7">
    <source>
        <dbReference type="ARBA" id="ARBA00022989"/>
    </source>
</evidence>
<keyword evidence="8 11" id="KW-0472">Membrane</keyword>
<dbReference type="Gene3D" id="1.20.1250.20">
    <property type="entry name" value="MFS general substrate transporter like domains"/>
    <property type="match status" value="1"/>
</dbReference>
<dbReference type="FunFam" id="1.20.1250.20:FF:000030">
    <property type="entry name" value="monocarboxylate transporter 1 isoform X1"/>
    <property type="match status" value="1"/>
</dbReference>
<dbReference type="GO" id="GO:0016323">
    <property type="term" value="C:basolateral plasma membrane"/>
    <property type="evidence" value="ECO:0007669"/>
    <property type="project" value="UniProtKB-SubCell"/>
</dbReference>
<evidence type="ECO:0000256" key="11">
    <source>
        <dbReference type="SAM" id="Phobius"/>
    </source>
</evidence>
<sequence length="448" mass="48821">MSPPVPSDLGYVPPDGGWGWAVVFGASVSVGFAYTFPKAFTIYFKELQDFFGTSYGEIAWVSSITLATTYGAGPISSILVNRYGSRPVVIFGGLLCGIGMISAAFCTSILQLYICVGFITGFGLALNLQPSVIIIGKYFLKRRPIANGLAMAGSPVMLCTLAPLNQFLFDNFGWRGSFLILGAILLNCCVAGALFRPIRAAPASVKPQNKTEEEGGKDCCEKINQYLDFSLFKHRGFLIYLIGNVLMFLGFFAPIVFLAPYAKHIGIDEYSAAFLLSILAIVDMIARPTTGIIANSKWVRPRIQYFFSFSIAFNGTCHLLCPLASGYTGLVVYSIFFGLAFGMVCAMLFETLMDLVGAARFTSAVGLVTIAECCTILLGPPIGGELFPLMDFNHLSASDRFKAVPKIKIGLFWMAWFEISKGKDPQRSMLTILNLQQGLQSSEDKWAH</sequence>
<feature type="transmembrane region" description="Helical" evidence="11">
    <location>
        <begin position="116"/>
        <end position="136"/>
    </location>
</feature>
<evidence type="ECO:0000256" key="3">
    <source>
        <dbReference type="ARBA" id="ARBA00022448"/>
    </source>
</evidence>
<accession>A0A8C0ASM3</accession>